<dbReference type="PANTHER" id="PTHR14741">
    <property type="entry name" value="S-ADENOSYLMETHIONINE-DEPENDENT METHYLTRANSFERASE RELATED"/>
    <property type="match status" value="1"/>
</dbReference>
<reference evidence="8 9" key="1">
    <citation type="journal article" date="2010" name="Nature">
        <title>The Ectocarpus genome and the independent evolution of multicellularity in brown algae.</title>
        <authorList>
            <person name="Cock J.M."/>
            <person name="Sterck L."/>
            <person name="Rouze P."/>
            <person name="Scornet D."/>
            <person name="Allen A.E."/>
            <person name="Amoutzias G."/>
            <person name="Anthouard V."/>
            <person name="Artiguenave F."/>
            <person name="Aury J.M."/>
            <person name="Badger J.H."/>
            <person name="Beszteri B."/>
            <person name="Billiau K."/>
            <person name="Bonnet E."/>
            <person name="Bothwell J.H."/>
            <person name="Bowler C."/>
            <person name="Boyen C."/>
            <person name="Brownlee C."/>
            <person name="Carrano C.J."/>
            <person name="Charrier B."/>
            <person name="Cho G.Y."/>
            <person name="Coelho S.M."/>
            <person name="Collen J."/>
            <person name="Corre E."/>
            <person name="Da Silva C."/>
            <person name="Delage L."/>
            <person name="Delaroque N."/>
            <person name="Dittami S.M."/>
            <person name="Doulbeau S."/>
            <person name="Elias M."/>
            <person name="Farnham G."/>
            <person name="Gachon C.M."/>
            <person name="Gschloessl B."/>
            <person name="Heesch S."/>
            <person name="Jabbari K."/>
            <person name="Jubin C."/>
            <person name="Kawai H."/>
            <person name="Kimura K."/>
            <person name="Kloareg B."/>
            <person name="Kupper F.C."/>
            <person name="Lang D."/>
            <person name="Le Bail A."/>
            <person name="Leblanc C."/>
            <person name="Lerouge P."/>
            <person name="Lohr M."/>
            <person name="Lopez P.J."/>
            <person name="Martens C."/>
            <person name="Maumus F."/>
            <person name="Michel G."/>
            <person name="Miranda-Saavedra D."/>
            <person name="Morales J."/>
            <person name="Moreau H."/>
            <person name="Motomura T."/>
            <person name="Nagasato C."/>
            <person name="Napoli C.A."/>
            <person name="Nelson D.R."/>
            <person name="Nyvall-Collen P."/>
            <person name="Peters A.F."/>
            <person name="Pommier C."/>
            <person name="Potin P."/>
            <person name="Poulain J."/>
            <person name="Quesneville H."/>
            <person name="Read B."/>
            <person name="Rensing S.A."/>
            <person name="Ritter A."/>
            <person name="Rousvoal S."/>
            <person name="Samanta M."/>
            <person name="Samson G."/>
            <person name="Schroeder D.C."/>
            <person name="Segurens B."/>
            <person name="Strittmatter M."/>
            <person name="Tonon T."/>
            <person name="Tregear J.W."/>
            <person name="Valentin K."/>
            <person name="von Dassow P."/>
            <person name="Yamagishi T."/>
            <person name="Van de Peer Y."/>
            <person name="Wincker P."/>
        </authorList>
    </citation>
    <scope>NUCLEOTIDE SEQUENCE [LARGE SCALE GENOMIC DNA]</scope>
    <source>
        <strain evidence="9">Ec32 / CCAP1310/4</strain>
    </source>
</reference>
<evidence type="ECO:0000256" key="7">
    <source>
        <dbReference type="ARBA" id="ARBA00049790"/>
    </source>
</evidence>
<comment type="catalytic activity">
    <reaction evidence="3">
        <text>a 5'-end (N(2),N(7)-dimethyl 5'-triphosphoguanosine)-ribonucleoside in snoRNA + S-adenosyl-L-methionine = a 5'-end (N(2),N(2),N(7)-trimethyl 5'-triphosphoguanosine)-ribonucleoside in snoRNA + S-adenosyl-L-homocysteine + H(+)</text>
        <dbReference type="Rhea" id="RHEA:78507"/>
        <dbReference type="Rhea" id="RHEA-COMP:19088"/>
        <dbReference type="Rhea" id="RHEA-COMP:19090"/>
        <dbReference type="ChEBI" id="CHEBI:15378"/>
        <dbReference type="ChEBI" id="CHEBI:57856"/>
        <dbReference type="ChEBI" id="CHEBI:59789"/>
        <dbReference type="ChEBI" id="CHEBI:167623"/>
        <dbReference type="ChEBI" id="CHEBI:172880"/>
    </reaction>
    <physiologicalReaction direction="left-to-right" evidence="3">
        <dbReference type="Rhea" id="RHEA:78508"/>
    </physiologicalReaction>
</comment>
<dbReference type="EMBL" id="FN649736">
    <property type="protein sequence ID" value="CBJ32895.1"/>
    <property type="molecule type" value="Genomic_DNA"/>
</dbReference>
<protein>
    <recommendedName>
        <fullName evidence="1">Trimethylguanosine synthase</fullName>
    </recommendedName>
    <alternativeName>
        <fullName evidence="7">Cap-specific guanine-N(2) methyltransferase</fullName>
    </alternativeName>
</protein>
<dbReference type="OrthoDB" id="194443at2759"/>
<evidence type="ECO:0000256" key="6">
    <source>
        <dbReference type="ARBA" id="ARBA00049075"/>
    </source>
</evidence>
<keyword evidence="9" id="KW-1185">Reference proteome</keyword>
<dbReference type="GO" id="GO:0071164">
    <property type="term" value="F:RNA cap trimethylguanosine synthase activity"/>
    <property type="evidence" value="ECO:0007669"/>
    <property type="project" value="TreeGrafter"/>
</dbReference>
<dbReference type="eggNOG" id="ENOG502SDHB">
    <property type="taxonomic scope" value="Eukaryota"/>
</dbReference>
<dbReference type="AlphaFoldDB" id="D7FZS8"/>
<dbReference type="PANTHER" id="PTHR14741:SF32">
    <property type="entry name" value="TRIMETHYLGUANOSINE SYNTHASE"/>
    <property type="match status" value="1"/>
</dbReference>
<dbReference type="GO" id="GO:0005634">
    <property type="term" value="C:nucleus"/>
    <property type="evidence" value="ECO:0007669"/>
    <property type="project" value="TreeGrafter"/>
</dbReference>
<evidence type="ECO:0000256" key="1">
    <source>
        <dbReference type="ARBA" id="ARBA00018517"/>
    </source>
</evidence>
<evidence type="ECO:0000256" key="2">
    <source>
        <dbReference type="ARBA" id="ARBA00025783"/>
    </source>
</evidence>
<dbReference type="Gene3D" id="3.40.50.150">
    <property type="entry name" value="Vaccinia Virus protein VP39"/>
    <property type="match status" value="1"/>
</dbReference>
<dbReference type="InterPro" id="IPR019012">
    <property type="entry name" value="RNA_cap_Gua-N2-MeTrfase"/>
</dbReference>
<dbReference type="EMBL" id="FN648583">
    <property type="protein sequence ID" value="CBJ32895.1"/>
    <property type="molecule type" value="Genomic_DNA"/>
</dbReference>
<dbReference type="SUPFAM" id="SSF53335">
    <property type="entry name" value="S-adenosyl-L-methionine-dependent methyltransferases"/>
    <property type="match status" value="1"/>
</dbReference>
<comment type="catalytic activity">
    <reaction evidence="5">
        <text>a 5'-end (N(2),N(7)-dimethyl 5'-triphosphoguanosine)-ribonucleoside in snRNA + S-adenosyl-L-methionine = a 5'-end (N(2),N(2),N(7)-trimethyl 5'-triphosphoguanosine)-ribonucleoside in snRNA + S-adenosyl-L-homocysteine + H(+)</text>
        <dbReference type="Rhea" id="RHEA:78479"/>
        <dbReference type="Rhea" id="RHEA-COMP:19087"/>
        <dbReference type="Rhea" id="RHEA-COMP:19089"/>
        <dbReference type="ChEBI" id="CHEBI:15378"/>
        <dbReference type="ChEBI" id="CHEBI:57856"/>
        <dbReference type="ChEBI" id="CHEBI:59789"/>
        <dbReference type="ChEBI" id="CHEBI:167623"/>
        <dbReference type="ChEBI" id="CHEBI:172880"/>
    </reaction>
    <physiologicalReaction direction="left-to-right" evidence="5">
        <dbReference type="Rhea" id="RHEA:78480"/>
    </physiologicalReaction>
</comment>
<proteinExistence type="inferred from homology"/>
<comment type="catalytic activity">
    <reaction evidence="4">
        <text>a 5'-end (N(7)-methyl 5'-triphosphoguanosine)-ribonucleoside in snoRNA + S-adenosyl-L-methionine = a 5'-end (N(2),N(7)-dimethyl 5'-triphosphoguanosine)-ribonucleoside in snoRNA + S-adenosyl-L-homocysteine + H(+)</text>
        <dbReference type="Rhea" id="RHEA:78475"/>
        <dbReference type="Rhea" id="RHEA-COMP:19086"/>
        <dbReference type="Rhea" id="RHEA-COMP:19088"/>
        <dbReference type="ChEBI" id="CHEBI:15378"/>
        <dbReference type="ChEBI" id="CHEBI:57856"/>
        <dbReference type="ChEBI" id="CHEBI:59789"/>
        <dbReference type="ChEBI" id="CHEBI:156461"/>
        <dbReference type="ChEBI" id="CHEBI:172880"/>
    </reaction>
    <physiologicalReaction direction="left-to-right" evidence="4">
        <dbReference type="Rhea" id="RHEA:78476"/>
    </physiologicalReaction>
</comment>
<evidence type="ECO:0000256" key="5">
    <source>
        <dbReference type="ARBA" id="ARBA00048763"/>
    </source>
</evidence>
<dbReference type="Proteomes" id="UP000002630">
    <property type="component" value="Linkage Group LG11"/>
</dbReference>
<gene>
    <name evidence="8" type="ORF">Esi_0387_0024</name>
</gene>
<sequence>MSPKRRNRLRFDEESLWSITDQNTADEMTKIALLLPGVSASTAIVDGTACVGGNAISFVSAFDEVWAVEIDPDRFDLLKGNVKKAIARSAHKEKTVRFFNADFLRVLETERGGIAEKRPIVFIDPPWGGEEYKKKGGGEEYEKKGLVDLSLSDTPMVDVCGRAAKAGARHVLLKVTTSDMP</sequence>
<comment type="catalytic activity">
    <reaction evidence="6">
        <text>a 5'-end (N(7)-methyl 5'-triphosphoguanosine)-ribonucleoside in snRNA + S-adenosyl-L-methionine = a 5'-end (N(2),N(7)-dimethyl 5'-triphosphoguanosine)-ribonucleoside in snRNA + S-adenosyl-L-homocysteine + H(+)</text>
        <dbReference type="Rhea" id="RHEA:78471"/>
        <dbReference type="Rhea" id="RHEA-COMP:19085"/>
        <dbReference type="Rhea" id="RHEA-COMP:19087"/>
        <dbReference type="ChEBI" id="CHEBI:15378"/>
        <dbReference type="ChEBI" id="CHEBI:57856"/>
        <dbReference type="ChEBI" id="CHEBI:59789"/>
        <dbReference type="ChEBI" id="CHEBI:156461"/>
        <dbReference type="ChEBI" id="CHEBI:172880"/>
    </reaction>
    <physiologicalReaction direction="left-to-right" evidence="6">
        <dbReference type="Rhea" id="RHEA:78472"/>
    </physiologicalReaction>
</comment>
<evidence type="ECO:0000256" key="3">
    <source>
        <dbReference type="ARBA" id="ARBA00047418"/>
    </source>
</evidence>
<name>D7FZS8_ECTSI</name>
<accession>D7FZS8</accession>
<evidence type="ECO:0000256" key="4">
    <source>
        <dbReference type="ARBA" id="ARBA00048740"/>
    </source>
</evidence>
<dbReference type="STRING" id="2880.D7FZS8"/>
<dbReference type="InterPro" id="IPR029063">
    <property type="entry name" value="SAM-dependent_MTases_sf"/>
</dbReference>
<comment type="similarity">
    <text evidence="2">Belongs to the methyltransferase superfamily. Trimethylguanosine synthase family.</text>
</comment>
<dbReference type="InParanoid" id="D7FZS8"/>
<dbReference type="Pfam" id="PF09445">
    <property type="entry name" value="Methyltransf_15"/>
    <property type="match status" value="1"/>
</dbReference>
<dbReference type="InterPro" id="IPR002052">
    <property type="entry name" value="DNA_methylase_N6_adenine_CS"/>
</dbReference>
<evidence type="ECO:0000313" key="8">
    <source>
        <dbReference type="EMBL" id="CBJ32895.1"/>
    </source>
</evidence>
<dbReference type="GO" id="GO:0003676">
    <property type="term" value="F:nucleic acid binding"/>
    <property type="evidence" value="ECO:0007669"/>
    <property type="project" value="InterPro"/>
</dbReference>
<evidence type="ECO:0000313" key="9">
    <source>
        <dbReference type="Proteomes" id="UP000002630"/>
    </source>
</evidence>
<dbReference type="PROSITE" id="PS00092">
    <property type="entry name" value="N6_MTASE"/>
    <property type="match status" value="1"/>
</dbReference>
<organism evidence="8 9">
    <name type="scientific">Ectocarpus siliculosus</name>
    <name type="common">Brown alga</name>
    <name type="synonym">Conferva siliculosa</name>
    <dbReference type="NCBI Taxonomy" id="2880"/>
    <lineage>
        <taxon>Eukaryota</taxon>
        <taxon>Sar</taxon>
        <taxon>Stramenopiles</taxon>
        <taxon>Ochrophyta</taxon>
        <taxon>PX clade</taxon>
        <taxon>Phaeophyceae</taxon>
        <taxon>Ectocarpales</taxon>
        <taxon>Ectocarpaceae</taxon>
        <taxon>Ectocarpus</taxon>
    </lineage>
</organism>